<protein>
    <submittedName>
        <fullName evidence="1">Uncharacterized protein</fullName>
    </submittedName>
</protein>
<dbReference type="EMBL" id="JBHULN010000025">
    <property type="protein sequence ID" value="MFD2574230.1"/>
    <property type="molecule type" value="Genomic_DNA"/>
</dbReference>
<name>A0ABW5MB61_9BACT</name>
<proteinExistence type="predicted"/>
<sequence>MKNSFFFTFLCFAGLAGCQADVAPNENVPALHERFHGKYKPINSVASEPVDVNFDGRSSNNLIHEIGDDLTSSDLEINIIDKGKHVEERTFLFTQTWPEQYVHAPFSTREPTAYDPNLIVNYARQPATRKFDFDRSIRIIQIRPDQKPIASDTVRFAPPEAVTVEGKGYIKVVNRKRLYTRDGWKTVRVETLYERYTMST</sequence>
<dbReference type="PROSITE" id="PS51257">
    <property type="entry name" value="PROKAR_LIPOPROTEIN"/>
    <property type="match status" value="1"/>
</dbReference>
<reference evidence="2" key="1">
    <citation type="journal article" date="2019" name="Int. J. Syst. Evol. Microbiol.">
        <title>The Global Catalogue of Microorganisms (GCM) 10K type strain sequencing project: providing services to taxonomists for standard genome sequencing and annotation.</title>
        <authorList>
            <consortium name="The Broad Institute Genomics Platform"/>
            <consortium name="The Broad Institute Genome Sequencing Center for Infectious Disease"/>
            <person name="Wu L."/>
            <person name="Ma J."/>
        </authorList>
    </citation>
    <scope>NUCLEOTIDE SEQUENCE [LARGE SCALE GENOMIC DNA]</scope>
    <source>
        <strain evidence="2">KCTC 42805</strain>
    </source>
</reference>
<organism evidence="1 2">
    <name type="scientific">Spirosoma soli</name>
    <dbReference type="NCBI Taxonomy" id="1770529"/>
    <lineage>
        <taxon>Bacteria</taxon>
        <taxon>Pseudomonadati</taxon>
        <taxon>Bacteroidota</taxon>
        <taxon>Cytophagia</taxon>
        <taxon>Cytophagales</taxon>
        <taxon>Cytophagaceae</taxon>
        <taxon>Spirosoma</taxon>
    </lineage>
</organism>
<evidence type="ECO:0000313" key="2">
    <source>
        <dbReference type="Proteomes" id="UP001597469"/>
    </source>
</evidence>
<gene>
    <name evidence="1" type="ORF">ACFSUS_26585</name>
</gene>
<evidence type="ECO:0000313" key="1">
    <source>
        <dbReference type="EMBL" id="MFD2574230.1"/>
    </source>
</evidence>
<keyword evidence="2" id="KW-1185">Reference proteome</keyword>
<dbReference type="RefSeq" id="WP_381527707.1">
    <property type="nucleotide sequence ID" value="NZ_JBHULN010000025.1"/>
</dbReference>
<dbReference type="Proteomes" id="UP001597469">
    <property type="component" value="Unassembled WGS sequence"/>
</dbReference>
<comment type="caution">
    <text evidence="1">The sequence shown here is derived from an EMBL/GenBank/DDBJ whole genome shotgun (WGS) entry which is preliminary data.</text>
</comment>
<accession>A0ABW5MB61</accession>